<dbReference type="PROSITE" id="PS50937">
    <property type="entry name" value="HTH_MERR_2"/>
    <property type="match status" value="1"/>
</dbReference>
<dbReference type="InterPro" id="IPR009061">
    <property type="entry name" value="DNA-bd_dom_put_sf"/>
</dbReference>
<dbReference type="SUPFAM" id="SSF55136">
    <property type="entry name" value="Probable bacterial effector-binding domain"/>
    <property type="match status" value="1"/>
</dbReference>
<protein>
    <submittedName>
        <fullName evidence="3">MerR family transcriptional regulator</fullName>
    </submittedName>
</protein>
<dbReference type="Gene3D" id="3.20.80.10">
    <property type="entry name" value="Regulatory factor, effector binding domain"/>
    <property type="match status" value="1"/>
</dbReference>
<dbReference type="GO" id="GO:0003677">
    <property type="term" value="F:DNA binding"/>
    <property type="evidence" value="ECO:0007669"/>
    <property type="project" value="UniProtKB-KW"/>
</dbReference>
<dbReference type="OrthoDB" id="9773308at2"/>
<dbReference type="RefSeq" id="WP_068660598.1">
    <property type="nucleotide sequence ID" value="NZ_CP017770.1"/>
</dbReference>
<dbReference type="InterPro" id="IPR010499">
    <property type="entry name" value="AraC_E-bd"/>
</dbReference>
<comment type="caution">
    <text evidence="3">The sequence shown here is derived from an EMBL/GenBank/DDBJ whole genome shotgun (WGS) entry which is preliminary data.</text>
</comment>
<dbReference type="Pfam" id="PF13411">
    <property type="entry name" value="MerR_1"/>
    <property type="match status" value="1"/>
</dbReference>
<name>A0A167BB75_9BACL</name>
<dbReference type="KEGG" id="pcx:LPB68_12785"/>
<organism evidence="3 4">
    <name type="scientific">Paenibacillus crassostreae</name>
    <dbReference type="NCBI Taxonomy" id="1763538"/>
    <lineage>
        <taxon>Bacteria</taxon>
        <taxon>Bacillati</taxon>
        <taxon>Bacillota</taxon>
        <taxon>Bacilli</taxon>
        <taxon>Bacillales</taxon>
        <taxon>Paenibacillaceae</taxon>
        <taxon>Paenibacillus</taxon>
    </lineage>
</organism>
<dbReference type="AlphaFoldDB" id="A0A167BB75"/>
<dbReference type="InterPro" id="IPR000551">
    <property type="entry name" value="MerR-type_HTH_dom"/>
</dbReference>
<dbReference type="SUPFAM" id="SSF46955">
    <property type="entry name" value="Putative DNA-binding domain"/>
    <property type="match status" value="1"/>
</dbReference>
<keyword evidence="1" id="KW-0238">DNA-binding</keyword>
<proteinExistence type="predicted"/>
<dbReference type="EMBL" id="LSFN01000036">
    <property type="protein sequence ID" value="OAB71908.1"/>
    <property type="molecule type" value="Genomic_DNA"/>
</dbReference>
<dbReference type="PANTHER" id="PTHR30204">
    <property type="entry name" value="REDOX-CYCLING DRUG-SENSING TRANSCRIPTIONAL ACTIVATOR SOXR"/>
    <property type="match status" value="1"/>
</dbReference>
<gene>
    <name evidence="3" type="ORF">PNBC_18105</name>
</gene>
<dbReference type="Pfam" id="PF06445">
    <property type="entry name" value="GyrI-like"/>
    <property type="match status" value="1"/>
</dbReference>
<dbReference type="SMART" id="SM00422">
    <property type="entry name" value="HTH_MERR"/>
    <property type="match status" value="1"/>
</dbReference>
<dbReference type="SMART" id="SM00871">
    <property type="entry name" value="AraC_E_bind"/>
    <property type="match status" value="1"/>
</dbReference>
<dbReference type="Proteomes" id="UP000077134">
    <property type="component" value="Unassembled WGS sequence"/>
</dbReference>
<keyword evidence="4" id="KW-1185">Reference proteome</keyword>
<dbReference type="InterPro" id="IPR011256">
    <property type="entry name" value="Reg_factor_effector_dom_sf"/>
</dbReference>
<dbReference type="GO" id="GO:0003700">
    <property type="term" value="F:DNA-binding transcription factor activity"/>
    <property type="evidence" value="ECO:0007669"/>
    <property type="project" value="InterPro"/>
</dbReference>
<reference evidence="3 4" key="1">
    <citation type="submission" date="2016-02" db="EMBL/GenBank/DDBJ databases">
        <title>Paenibacillus sp. LPB0068, isolated from Crassostrea gigas.</title>
        <authorList>
            <person name="Shin S.-K."/>
            <person name="Yi H."/>
        </authorList>
    </citation>
    <scope>NUCLEOTIDE SEQUENCE [LARGE SCALE GENOMIC DNA]</scope>
    <source>
        <strain evidence="3 4">LPB0068</strain>
    </source>
</reference>
<feature type="domain" description="HTH merR-type" evidence="2">
    <location>
        <begin position="1"/>
        <end position="71"/>
    </location>
</feature>
<dbReference type="CDD" id="cd01107">
    <property type="entry name" value="HTH_BmrR"/>
    <property type="match status" value="1"/>
</dbReference>
<accession>A0A167BB75</accession>
<evidence type="ECO:0000256" key="1">
    <source>
        <dbReference type="ARBA" id="ARBA00023125"/>
    </source>
</evidence>
<dbReference type="Gene3D" id="1.10.1660.10">
    <property type="match status" value="1"/>
</dbReference>
<evidence type="ECO:0000313" key="4">
    <source>
        <dbReference type="Proteomes" id="UP000077134"/>
    </source>
</evidence>
<evidence type="ECO:0000259" key="2">
    <source>
        <dbReference type="PROSITE" id="PS50937"/>
    </source>
</evidence>
<evidence type="ECO:0000313" key="3">
    <source>
        <dbReference type="EMBL" id="OAB71908.1"/>
    </source>
</evidence>
<sequence>MIRIGDFSKLSRISIRMLRHYNELGLLIPDHIDDFTGYRYYSATQLTIANRIQVLKGMGFSIPTIGQILREYDDAESLRKFLLIQYTQMKEEEEVIQKKLALLHNTIQRIGKDRGIMNYDVILKEIPERYVASLRDTIPAYDQEGQLWSRLQKEAGDHLRISNPCYSLAIFHDEGYKDSDVDVEIQLTVTGAYKDTEHVRFKKVSPITVASAMFTGSYALLNEVNVSIANWISDNGYEYDGSMFNIYHVGPATEPDPDHWITEVCYPVKNS</sequence>
<dbReference type="STRING" id="1763538.LPB68_12785"/>
<dbReference type="PANTHER" id="PTHR30204:SF97">
    <property type="entry name" value="MERR FAMILY REGULATORY PROTEIN"/>
    <property type="match status" value="1"/>
</dbReference>
<dbReference type="InterPro" id="IPR047057">
    <property type="entry name" value="MerR_fam"/>
</dbReference>
<dbReference type="InterPro" id="IPR029442">
    <property type="entry name" value="GyrI-like"/>
</dbReference>